<evidence type="ECO:0000313" key="2">
    <source>
        <dbReference type="Proteomes" id="UP000034207"/>
    </source>
</evidence>
<dbReference type="Proteomes" id="UP000034207">
    <property type="component" value="Unassembled WGS sequence"/>
</dbReference>
<name>A0A0G0P5B1_UNCC2</name>
<dbReference type="STRING" id="1618345.UT18_C0022G0003"/>
<evidence type="ECO:0000313" key="1">
    <source>
        <dbReference type="EMBL" id="KKQ93319.1"/>
    </source>
</evidence>
<proteinExistence type="predicted"/>
<evidence type="ECO:0008006" key="3">
    <source>
        <dbReference type="Google" id="ProtNLM"/>
    </source>
</evidence>
<dbReference type="InterPro" id="IPR036237">
    <property type="entry name" value="Xyl_isomerase-like_sf"/>
</dbReference>
<protein>
    <recommendedName>
        <fullName evidence="3">Xylose isomerase-like TIM barrel domain-containing protein</fullName>
    </recommendedName>
</protein>
<sequence>MIVGFPSGALKNLFPYLSPEFFKALQDLGVKALEIHTSDKESLLKVLNLDLSLTKRLNYLALHLPSVKETEMEDLLPIIKEVHAKHDFKLMVSHTDIITDWSIFSNQGLPIALENMDHRKDRGKTVKDIKNILDKYDFKFVLDVNHCFVNDPSLKLVDEFITAFNDRLAEIHVSGYEVLHDPLSKTRQSEIVEKIAHINVPIIIECGYQNLNEARQELNYVKSFF</sequence>
<reference evidence="1 2" key="1">
    <citation type="journal article" date="2015" name="Nature">
        <title>rRNA introns, odd ribosomes, and small enigmatic genomes across a large radiation of phyla.</title>
        <authorList>
            <person name="Brown C.T."/>
            <person name="Hug L.A."/>
            <person name="Thomas B.C."/>
            <person name="Sharon I."/>
            <person name="Castelle C.J."/>
            <person name="Singh A."/>
            <person name="Wilkins M.J."/>
            <person name="Williams K.H."/>
            <person name="Banfield J.F."/>
        </authorList>
    </citation>
    <scope>NUCLEOTIDE SEQUENCE [LARGE SCALE GENOMIC DNA]</scope>
</reference>
<dbReference type="Gene3D" id="3.20.20.150">
    <property type="entry name" value="Divalent-metal-dependent TIM barrel enzymes"/>
    <property type="match status" value="1"/>
</dbReference>
<gene>
    <name evidence="1" type="ORF">UT18_C0022G0003</name>
</gene>
<dbReference type="EMBL" id="LBVV01000022">
    <property type="protein sequence ID" value="KKQ93319.1"/>
    <property type="molecule type" value="Genomic_DNA"/>
</dbReference>
<accession>A0A0G0P5B1</accession>
<dbReference type="SUPFAM" id="SSF51658">
    <property type="entry name" value="Xylose isomerase-like"/>
    <property type="match status" value="1"/>
</dbReference>
<dbReference type="AlphaFoldDB" id="A0A0G0P5B1"/>
<comment type="caution">
    <text evidence="1">The sequence shown here is derived from an EMBL/GenBank/DDBJ whole genome shotgun (WGS) entry which is preliminary data.</text>
</comment>
<organism evidence="1 2">
    <name type="scientific">candidate division CPR2 bacterium GW2011_GWC2_39_10</name>
    <dbReference type="NCBI Taxonomy" id="1618345"/>
    <lineage>
        <taxon>Bacteria</taxon>
        <taxon>Bacteria division CPR2</taxon>
    </lineage>
</organism>